<reference evidence="1 2" key="1">
    <citation type="submission" date="2015-04" db="EMBL/GenBank/DDBJ databases">
        <authorList>
            <person name="Heijne W.H."/>
            <person name="Fedorova N.D."/>
            <person name="Nierman W.C."/>
            <person name="Vollebregt A.W."/>
            <person name="Zhao Z."/>
            <person name="Wu L."/>
            <person name="Kumar M."/>
            <person name="Stam H."/>
            <person name="van den Berg M.A."/>
            <person name="Pel H.J."/>
        </authorList>
    </citation>
    <scope>NUCLEOTIDE SEQUENCE [LARGE SCALE GENOMIC DNA]</scope>
    <source>
        <strain evidence="1 2">CBS 393.64</strain>
    </source>
</reference>
<evidence type="ECO:0000313" key="1">
    <source>
        <dbReference type="EMBL" id="KKA17908.1"/>
    </source>
</evidence>
<evidence type="ECO:0000313" key="2">
    <source>
        <dbReference type="Proteomes" id="UP000053958"/>
    </source>
</evidence>
<name>A0A0F4YJY7_RASE3</name>
<keyword evidence="2" id="KW-1185">Reference proteome</keyword>
<organism evidence="1 2">
    <name type="scientific">Rasamsonia emersonii (strain ATCC 16479 / CBS 393.64 / IMI 116815)</name>
    <dbReference type="NCBI Taxonomy" id="1408163"/>
    <lineage>
        <taxon>Eukaryota</taxon>
        <taxon>Fungi</taxon>
        <taxon>Dikarya</taxon>
        <taxon>Ascomycota</taxon>
        <taxon>Pezizomycotina</taxon>
        <taxon>Eurotiomycetes</taxon>
        <taxon>Eurotiomycetidae</taxon>
        <taxon>Eurotiales</taxon>
        <taxon>Trichocomaceae</taxon>
        <taxon>Rasamsonia</taxon>
    </lineage>
</organism>
<gene>
    <name evidence="1" type="ORF">T310_8150</name>
</gene>
<dbReference type="AlphaFoldDB" id="A0A0F4YJY7"/>
<protein>
    <submittedName>
        <fullName evidence="1">Uncharacterized protein</fullName>
    </submittedName>
</protein>
<dbReference type="RefSeq" id="XP_013324520.1">
    <property type="nucleotide sequence ID" value="XM_013469066.1"/>
</dbReference>
<dbReference type="EMBL" id="LASV01000530">
    <property type="protein sequence ID" value="KKA17908.1"/>
    <property type="molecule type" value="Genomic_DNA"/>
</dbReference>
<proteinExistence type="predicted"/>
<dbReference type="GeneID" id="25320410"/>
<accession>A0A0F4YJY7</accession>
<comment type="caution">
    <text evidence="1">The sequence shown here is derived from an EMBL/GenBank/DDBJ whole genome shotgun (WGS) entry which is preliminary data.</text>
</comment>
<dbReference type="Proteomes" id="UP000053958">
    <property type="component" value="Unassembled WGS sequence"/>
</dbReference>
<dbReference type="OrthoDB" id="5279806at2759"/>
<sequence length="347" mass="40829">MACRQFSGHSPTMFSPQHSRVILLNAASYCDIATLLNLRLVDRMTKSLLESDEAAICAAAIQRSSLNRLLFLRDAQRSDQTSFKGLAKLYHRQQVVRQVTELRFGLDWTPYMNYPMLVDDPGSAPFRQRIEDGWCLLYHFADIAAEIDEVATRDGPDHQAKSWILRLSCVRTRRQVAATKARERQVLSARIEFVKSLSDYELRSFYLLWSSITTSPHFRIMGSEWCDTHIFKNNVFNGESWLSWYILRHGPEWFLRLWERHPSDSDYSYFEYHCLKSENESRRVQREWEARLRKISRIEQKAARAICVEINRRYFVTYRTIGGIDDDISQYERYWMENHTKGPPCSG</sequence>